<evidence type="ECO:0000256" key="5">
    <source>
        <dbReference type="ARBA" id="ARBA00022989"/>
    </source>
</evidence>
<keyword evidence="5 7" id="KW-1133">Transmembrane helix</keyword>
<dbReference type="InterPro" id="IPR050445">
    <property type="entry name" value="Bact_polysacc_biosynth/exp"/>
</dbReference>
<evidence type="ECO:0000256" key="6">
    <source>
        <dbReference type="ARBA" id="ARBA00023136"/>
    </source>
</evidence>
<dbReference type="Proteomes" id="UP001183222">
    <property type="component" value="Unassembled WGS sequence"/>
</dbReference>
<dbReference type="PANTHER" id="PTHR32309">
    <property type="entry name" value="TYROSINE-PROTEIN KINASE"/>
    <property type="match status" value="1"/>
</dbReference>
<comment type="caution">
    <text evidence="9">The sequence shown here is derived from an EMBL/GenBank/DDBJ whole genome shotgun (WGS) entry which is preliminary data.</text>
</comment>
<protein>
    <submittedName>
        <fullName evidence="9">Wzz/FepE/Etk N-terminal domain-containing protein</fullName>
    </submittedName>
</protein>
<organism evidence="9 10">
    <name type="scientific">Blastococcus goldschmidtiae</name>
    <dbReference type="NCBI Taxonomy" id="3075546"/>
    <lineage>
        <taxon>Bacteria</taxon>
        <taxon>Bacillati</taxon>
        <taxon>Actinomycetota</taxon>
        <taxon>Actinomycetes</taxon>
        <taxon>Geodermatophilales</taxon>
        <taxon>Geodermatophilaceae</taxon>
        <taxon>Blastococcus</taxon>
    </lineage>
</organism>
<evidence type="ECO:0000256" key="7">
    <source>
        <dbReference type="SAM" id="Phobius"/>
    </source>
</evidence>
<gene>
    <name evidence="9" type="ORF">RM425_07290</name>
</gene>
<feature type="transmembrane region" description="Helical" evidence="7">
    <location>
        <begin position="169"/>
        <end position="188"/>
    </location>
</feature>
<name>A0ABU2K680_9ACTN</name>
<proteinExistence type="inferred from homology"/>
<dbReference type="InterPro" id="IPR003856">
    <property type="entry name" value="LPS_length_determ_N"/>
</dbReference>
<evidence type="ECO:0000256" key="3">
    <source>
        <dbReference type="ARBA" id="ARBA00022475"/>
    </source>
</evidence>
<reference evidence="10" key="1">
    <citation type="submission" date="2023-07" db="EMBL/GenBank/DDBJ databases">
        <title>30 novel species of actinomycetes from the DSMZ collection.</title>
        <authorList>
            <person name="Nouioui I."/>
        </authorList>
    </citation>
    <scope>NUCLEOTIDE SEQUENCE [LARGE SCALE GENOMIC DNA]</scope>
    <source>
        <strain evidence="10">DSM 46792</strain>
    </source>
</reference>
<dbReference type="EMBL" id="JAVREI010000003">
    <property type="protein sequence ID" value="MDT0275706.1"/>
    <property type="molecule type" value="Genomic_DNA"/>
</dbReference>
<evidence type="ECO:0000256" key="1">
    <source>
        <dbReference type="ARBA" id="ARBA00004651"/>
    </source>
</evidence>
<dbReference type="Pfam" id="PF02706">
    <property type="entry name" value="Wzz"/>
    <property type="match status" value="1"/>
</dbReference>
<evidence type="ECO:0000313" key="9">
    <source>
        <dbReference type="EMBL" id="MDT0275706.1"/>
    </source>
</evidence>
<dbReference type="PANTHER" id="PTHR32309:SF13">
    <property type="entry name" value="FERRIC ENTEROBACTIN TRANSPORT PROTEIN FEPE"/>
    <property type="match status" value="1"/>
</dbReference>
<comment type="subcellular location">
    <subcellularLocation>
        <location evidence="1">Cell membrane</location>
        <topology evidence="1">Multi-pass membrane protein</topology>
    </subcellularLocation>
</comment>
<accession>A0ABU2K680</accession>
<evidence type="ECO:0000256" key="4">
    <source>
        <dbReference type="ARBA" id="ARBA00022692"/>
    </source>
</evidence>
<evidence type="ECO:0000313" key="10">
    <source>
        <dbReference type="Proteomes" id="UP001183222"/>
    </source>
</evidence>
<feature type="transmembrane region" description="Helical" evidence="7">
    <location>
        <begin position="14"/>
        <end position="32"/>
    </location>
</feature>
<keyword evidence="4 7" id="KW-0812">Transmembrane</keyword>
<keyword evidence="6 7" id="KW-0472">Membrane</keyword>
<evidence type="ECO:0000256" key="2">
    <source>
        <dbReference type="ARBA" id="ARBA00006683"/>
    </source>
</evidence>
<keyword evidence="3" id="KW-1003">Cell membrane</keyword>
<comment type="similarity">
    <text evidence="2">Belongs to the CpsC/CapA family.</text>
</comment>
<evidence type="ECO:0000259" key="8">
    <source>
        <dbReference type="Pfam" id="PF02706"/>
    </source>
</evidence>
<dbReference type="RefSeq" id="WP_311344530.1">
    <property type="nucleotide sequence ID" value="NZ_JAVREI010000003.1"/>
</dbReference>
<feature type="domain" description="Polysaccharide chain length determinant N-terminal" evidence="8">
    <location>
        <begin position="2"/>
        <end position="82"/>
    </location>
</feature>
<sequence>MELTDYLAALRRRWLTWAVIFALSIGAALVAITTLPRTYQATAQIFVGTASDSASGFQFVSQRVKSYPDIAESPVVLVPVITALDLPESFEELRGAVSARNPTDTSQIEITVTFPAAETAADIANAAAERFTRTVVELEQGASETSPVTLTITSPATVPSSPVSPVPHLLLALGFVFGSCVGAAVAILRDRMDSRVHTVADLRRAWGADDDDLTVITPTTGSARRSRLIGRPATLLSRRLQDAAELQPLRVLLLSPTVGEEDVRRLAEDVAEELTRTGTTAVVATGPDATNASRGPGKPADWVRLVLGTALGPPGELRAYRGKDAAVVVVIGAGRVQAAELSEVRRRLDVLGLEPLSFVILRPGPGSRLRRLTSGHARIPVRRLAVKRPAGRPDEVAVRG</sequence>
<keyword evidence="10" id="KW-1185">Reference proteome</keyword>